<name>D3BIJ3_HETP5</name>
<keyword evidence="6" id="KW-0547">Nucleotide-binding</keyword>
<dbReference type="HAMAP" id="MF_00453">
    <property type="entry name" value="PEPCK_ATP"/>
    <property type="match status" value="1"/>
</dbReference>
<evidence type="ECO:0000256" key="6">
    <source>
        <dbReference type="ARBA" id="ARBA00022741"/>
    </source>
</evidence>
<evidence type="ECO:0000256" key="9">
    <source>
        <dbReference type="ARBA" id="ARBA00023239"/>
    </source>
</evidence>
<dbReference type="AlphaFoldDB" id="D3BIJ3"/>
<dbReference type="Gene3D" id="3.90.228.20">
    <property type="match status" value="1"/>
</dbReference>
<dbReference type="FunFam" id="3.40.449.10:FF:000002">
    <property type="entry name" value="Phosphoenolpyruvate carboxykinase [ATP]"/>
    <property type="match status" value="1"/>
</dbReference>
<dbReference type="GO" id="GO:0005829">
    <property type="term" value="C:cytosol"/>
    <property type="evidence" value="ECO:0007669"/>
    <property type="project" value="TreeGrafter"/>
</dbReference>
<dbReference type="GO" id="GO:0005524">
    <property type="term" value="F:ATP binding"/>
    <property type="evidence" value="ECO:0007669"/>
    <property type="project" value="UniProtKB-KW"/>
</dbReference>
<dbReference type="Pfam" id="PF01293">
    <property type="entry name" value="PEPCK_ATP"/>
    <property type="match status" value="1"/>
</dbReference>
<dbReference type="UniPathway" id="UPA00138"/>
<dbReference type="FunCoup" id="D3BIJ3">
    <property type="interactions" value="182"/>
</dbReference>
<dbReference type="CDD" id="cd00484">
    <property type="entry name" value="PEPCK_ATP"/>
    <property type="match status" value="1"/>
</dbReference>
<dbReference type="SUPFAM" id="SSF68923">
    <property type="entry name" value="PEP carboxykinase N-terminal domain"/>
    <property type="match status" value="1"/>
</dbReference>
<keyword evidence="7" id="KW-0210">Decarboxylase</keyword>
<sequence>MSAINQQVAQSISKSLSASTADVPPESHDHADTLDVDSLHLDEHFTKQTNIFHNPPVPVLYEQALAHETGSAMTSTGALVTRSGAKTGRSPKDKRIVQEPSSSNDIWWGPVNMPLDDLSFMINRERAIDYLNTVDKLFVIDGYAGWDPAYRIKVRVICARAYHALFMNNMLIRPTKEELKTFGEPDYTIYNAGQFPANRFTKGMSSATSVSLDFARREMVILGTQYAGEMKKGVLTIMMYLMPKMGVLPLHSSCNEGKEGDVTLFFGLSGTGKTTLSADPNRYLIGDDEHVWTDHGVFNIEGGCYAKCIDLSREKEPEIFDAIRFGAVLENVVYNEYTRKVDYNNISITENTRCAYPLEFIPNTKFPALSKNHPKNIIMLTCDAFGILPPVSKLTPQQVMYHFIQGYTAKVAGTEVGVTEPTAAFSSCYGEPFIVWHPTKYAHMLAEQLQKFKSHAWLINTGWTGGSYGIGSRVKLAYTRAIIDAIHSGELEKVPTTPMEVFGLHVPTSCPGVPSEILMPSNTWSDKAKYTQTLTKLATLFIENFKKYQDKAPAEVLAAGPKL</sequence>
<evidence type="ECO:0000256" key="5">
    <source>
        <dbReference type="ARBA" id="ARBA00022432"/>
    </source>
</evidence>
<comment type="pathway">
    <text evidence="1">Carbohydrate biosynthesis; gluconeogenesis.</text>
</comment>
<accession>D3BIJ3</accession>
<keyword evidence="9" id="KW-0456">Lyase</keyword>
<comment type="caution">
    <text evidence="11">The sequence shown here is derived from an EMBL/GenBank/DDBJ whole genome shotgun (WGS) entry which is preliminary data.</text>
</comment>
<dbReference type="EMBL" id="ADBJ01000037">
    <property type="protein sequence ID" value="EFA78617.1"/>
    <property type="molecule type" value="Genomic_DNA"/>
</dbReference>
<gene>
    <name evidence="11" type="primary">pckA</name>
    <name evidence="11" type="ORF">PPL_08072</name>
</gene>
<evidence type="ECO:0000256" key="4">
    <source>
        <dbReference type="ARBA" id="ARBA00021932"/>
    </source>
</evidence>
<dbReference type="NCBIfam" id="NF006821">
    <property type="entry name" value="PRK09344.1-3"/>
    <property type="match status" value="1"/>
</dbReference>
<dbReference type="PIRSF" id="PIRSF006294">
    <property type="entry name" value="PEP_crbxkin"/>
    <property type="match status" value="1"/>
</dbReference>
<dbReference type="InterPro" id="IPR008210">
    <property type="entry name" value="PEP_carboxykinase_N"/>
</dbReference>
<dbReference type="GO" id="GO:0016301">
    <property type="term" value="F:kinase activity"/>
    <property type="evidence" value="ECO:0007669"/>
    <property type="project" value="UniProtKB-KW"/>
</dbReference>
<dbReference type="SUPFAM" id="SSF53795">
    <property type="entry name" value="PEP carboxykinase-like"/>
    <property type="match status" value="1"/>
</dbReference>
<keyword evidence="11" id="KW-0808">Transferase</keyword>
<evidence type="ECO:0000256" key="3">
    <source>
        <dbReference type="ARBA" id="ARBA00012363"/>
    </source>
</evidence>
<keyword evidence="12" id="KW-1185">Reference proteome</keyword>
<dbReference type="FunFam" id="2.170.8.10:FF:000001">
    <property type="entry name" value="Phosphoenolpyruvate carboxykinase (ATP)"/>
    <property type="match status" value="1"/>
</dbReference>
<dbReference type="PANTHER" id="PTHR30031:SF0">
    <property type="entry name" value="PHOSPHOENOLPYRUVATE CARBOXYKINASE (ATP)"/>
    <property type="match status" value="1"/>
</dbReference>
<dbReference type="STRING" id="670386.D3BIJ3"/>
<proteinExistence type="inferred from homology"/>
<dbReference type="GO" id="GO:0004612">
    <property type="term" value="F:phosphoenolpyruvate carboxykinase (ATP) activity"/>
    <property type="evidence" value="ECO:0007669"/>
    <property type="project" value="UniProtKB-EC"/>
</dbReference>
<dbReference type="Proteomes" id="UP000001396">
    <property type="component" value="Unassembled WGS sequence"/>
</dbReference>
<dbReference type="Gene3D" id="2.170.8.10">
    <property type="entry name" value="Phosphoenolpyruvate Carboxykinase, domain 2"/>
    <property type="match status" value="1"/>
</dbReference>
<keyword evidence="5" id="KW-0312">Gluconeogenesis</keyword>
<dbReference type="GO" id="GO:0006094">
    <property type="term" value="P:gluconeogenesis"/>
    <property type="evidence" value="ECO:0007669"/>
    <property type="project" value="UniProtKB-UniPathway"/>
</dbReference>
<dbReference type="EC" id="4.1.1.49" evidence="3"/>
<dbReference type="Gene3D" id="3.40.449.10">
    <property type="entry name" value="Phosphoenolpyruvate Carboxykinase, domain 1"/>
    <property type="match status" value="1"/>
</dbReference>
<evidence type="ECO:0000313" key="12">
    <source>
        <dbReference type="Proteomes" id="UP000001396"/>
    </source>
</evidence>
<dbReference type="NCBIfam" id="NF006820">
    <property type="entry name" value="PRK09344.1-2"/>
    <property type="match status" value="1"/>
</dbReference>
<dbReference type="PANTHER" id="PTHR30031">
    <property type="entry name" value="PHOSPHOENOLPYRUVATE CARBOXYKINASE ATP"/>
    <property type="match status" value="1"/>
</dbReference>
<organism evidence="11 12">
    <name type="scientific">Heterostelium pallidum (strain ATCC 26659 / Pp 5 / PN500)</name>
    <name type="common">Cellular slime mold</name>
    <name type="synonym">Polysphondylium pallidum</name>
    <dbReference type="NCBI Taxonomy" id="670386"/>
    <lineage>
        <taxon>Eukaryota</taxon>
        <taxon>Amoebozoa</taxon>
        <taxon>Evosea</taxon>
        <taxon>Eumycetozoa</taxon>
        <taxon>Dictyostelia</taxon>
        <taxon>Acytosteliales</taxon>
        <taxon>Acytosteliaceae</taxon>
        <taxon>Heterostelium</taxon>
    </lineage>
</organism>
<protein>
    <recommendedName>
        <fullName evidence="4">Phosphoenolpyruvate carboxykinase (ATP)</fullName>
        <ecNumber evidence="3">4.1.1.49</ecNumber>
    </recommendedName>
</protein>
<comment type="catalytic activity">
    <reaction evidence="10">
        <text>oxaloacetate + ATP = phosphoenolpyruvate + ADP + CO2</text>
        <dbReference type="Rhea" id="RHEA:18617"/>
        <dbReference type="ChEBI" id="CHEBI:16452"/>
        <dbReference type="ChEBI" id="CHEBI:16526"/>
        <dbReference type="ChEBI" id="CHEBI:30616"/>
        <dbReference type="ChEBI" id="CHEBI:58702"/>
        <dbReference type="ChEBI" id="CHEBI:456216"/>
        <dbReference type="EC" id="4.1.1.49"/>
    </reaction>
</comment>
<evidence type="ECO:0000256" key="1">
    <source>
        <dbReference type="ARBA" id="ARBA00004742"/>
    </source>
</evidence>
<comment type="similarity">
    <text evidence="2">Belongs to the phosphoenolpyruvate carboxykinase (ATP) family.</text>
</comment>
<evidence type="ECO:0000256" key="7">
    <source>
        <dbReference type="ARBA" id="ARBA00022793"/>
    </source>
</evidence>
<dbReference type="RefSeq" id="XP_020430741.1">
    <property type="nucleotide sequence ID" value="XM_020578902.1"/>
</dbReference>
<dbReference type="OMA" id="MRYAGEM"/>
<dbReference type="InParanoid" id="D3BIJ3"/>
<dbReference type="NCBIfam" id="TIGR00224">
    <property type="entry name" value="pckA"/>
    <property type="match status" value="1"/>
</dbReference>
<evidence type="ECO:0000256" key="2">
    <source>
        <dbReference type="ARBA" id="ARBA00006052"/>
    </source>
</evidence>
<dbReference type="InterPro" id="IPR013035">
    <property type="entry name" value="PEP_carboxykinase_C"/>
</dbReference>
<evidence type="ECO:0000256" key="8">
    <source>
        <dbReference type="ARBA" id="ARBA00022840"/>
    </source>
</evidence>
<dbReference type="InterPro" id="IPR001272">
    <property type="entry name" value="PEP_carboxykinase_ATP"/>
</dbReference>
<dbReference type="PROSITE" id="PS00532">
    <property type="entry name" value="PEPCK_ATP"/>
    <property type="match status" value="1"/>
</dbReference>
<keyword evidence="11" id="KW-0670">Pyruvate</keyword>
<dbReference type="GeneID" id="31363552"/>
<evidence type="ECO:0000313" key="11">
    <source>
        <dbReference type="EMBL" id="EFA78617.1"/>
    </source>
</evidence>
<evidence type="ECO:0000256" key="10">
    <source>
        <dbReference type="ARBA" id="ARBA00047371"/>
    </source>
</evidence>
<dbReference type="InterPro" id="IPR015994">
    <property type="entry name" value="PEPCK_ATP_CS"/>
</dbReference>
<reference evidence="11 12" key="1">
    <citation type="journal article" date="2011" name="Genome Res.">
        <title>Phylogeny-wide analysis of social amoeba genomes highlights ancient origins for complex intercellular communication.</title>
        <authorList>
            <person name="Heidel A.J."/>
            <person name="Lawal H.M."/>
            <person name="Felder M."/>
            <person name="Schilde C."/>
            <person name="Helps N.R."/>
            <person name="Tunggal B."/>
            <person name="Rivero F."/>
            <person name="John U."/>
            <person name="Schleicher M."/>
            <person name="Eichinger L."/>
            <person name="Platzer M."/>
            <person name="Noegel A.A."/>
            <person name="Schaap P."/>
            <person name="Gloeckner G."/>
        </authorList>
    </citation>
    <scope>NUCLEOTIDE SEQUENCE [LARGE SCALE GENOMIC DNA]</scope>
    <source>
        <strain evidence="12">ATCC 26659 / Pp 5 / PN500</strain>
    </source>
</reference>
<keyword evidence="8" id="KW-0067">ATP-binding</keyword>
<keyword evidence="11" id="KW-0418">Kinase</keyword>